<gene>
    <name evidence="4" type="ORF">GCM10010255_02600</name>
</gene>
<feature type="region of interest" description="Disordered" evidence="2">
    <location>
        <begin position="273"/>
        <end position="292"/>
    </location>
</feature>
<evidence type="ECO:0000313" key="5">
    <source>
        <dbReference type="Proteomes" id="UP001499986"/>
    </source>
</evidence>
<dbReference type="Proteomes" id="UP001499986">
    <property type="component" value="Unassembled WGS sequence"/>
</dbReference>
<accession>A0ABN3HI06</accession>
<proteinExistence type="predicted"/>
<keyword evidence="1" id="KW-0285">Flavoprotein</keyword>
<dbReference type="Gene3D" id="1.20.140.10">
    <property type="entry name" value="Butyryl-CoA Dehydrogenase, subunit A, domain 3"/>
    <property type="match status" value="1"/>
</dbReference>
<dbReference type="SUPFAM" id="SSF47203">
    <property type="entry name" value="Acyl-CoA dehydrogenase C-terminal domain-like"/>
    <property type="match status" value="1"/>
</dbReference>
<dbReference type="RefSeq" id="WP_086850408.1">
    <property type="nucleotide sequence ID" value="NZ_BAAASE010000001.1"/>
</dbReference>
<evidence type="ECO:0000256" key="2">
    <source>
        <dbReference type="SAM" id="MobiDB-lite"/>
    </source>
</evidence>
<name>A0ABN3HI06_9ACTN</name>
<feature type="domain" description="Acyl-CoA dehydrogenase/oxidase C-terminal" evidence="3">
    <location>
        <begin position="211"/>
        <end position="276"/>
    </location>
</feature>
<comment type="caution">
    <text evidence="4">The sequence shown here is derived from an EMBL/GenBank/DDBJ whole genome shotgun (WGS) entry which is preliminary data.</text>
</comment>
<evidence type="ECO:0000256" key="1">
    <source>
        <dbReference type="ARBA" id="ARBA00022630"/>
    </source>
</evidence>
<dbReference type="InterPro" id="IPR037069">
    <property type="entry name" value="AcylCoA_DH/ox_N_sf"/>
</dbReference>
<dbReference type="InterPro" id="IPR036250">
    <property type="entry name" value="AcylCo_DH-like_C"/>
</dbReference>
<dbReference type="InterPro" id="IPR009075">
    <property type="entry name" value="AcylCo_DH/oxidase_C"/>
</dbReference>
<protein>
    <recommendedName>
        <fullName evidence="3">Acyl-CoA dehydrogenase/oxidase C-terminal domain-containing protein</fullName>
    </recommendedName>
</protein>
<dbReference type="PANTHER" id="PTHR43884">
    <property type="entry name" value="ACYL-COA DEHYDROGENASE"/>
    <property type="match status" value="1"/>
</dbReference>
<dbReference type="Pfam" id="PF00441">
    <property type="entry name" value="Acyl-CoA_dh_1"/>
    <property type="match status" value="1"/>
</dbReference>
<keyword evidence="5" id="KW-1185">Reference proteome</keyword>
<dbReference type="EMBL" id="BAAASE010000001">
    <property type="protein sequence ID" value="GAA2380720.1"/>
    <property type="molecule type" value="Genomic_DNA"/>
</dbReference>
<dbReference type="PANTHER" id="PTHR43884:SF12">
    <property type="entry name" value="ISOVALERYL-COA DEHYDROGENASE, MITOCHONDRIAL-RELATED"/>
    <property type="match status" value="1"/>
</dbReference>
<sequence>MLTEPTAAQRELVTEFRRSLARSQDAVASAVPRWAGLTVPAARGGHALGQMEAVLVAEETGRAGRDGTLLDLTAAAEALAAADEGPAADALRDLLSGRAGLAVSLCPGPDERPEEAPTPRHRDFVSGLPATAALLRLPRIPGGGERFALVPLHAASWRPHAGLHAEPRHRLDLPARTAAQHITTGDRLTRDSAGTGDGTPALADLDGIRRAGYLCGLAEAAVDAAVRRARDRRQFGTPIGRHQAVAFPLAALTARLHAARLLTRCTAALADHRARPDDGSSNADDANDTDKRPFAERVEDLVRHTTDLALDATWCGLHLHGAQGLTEQSPAQLLYRRALFHTALARPAPHPYEPLTQGRSR</sequence>
<evidence type="ECO:0000259" key="3">
    <source>
        <dbReference type="Pfam" id="PF00441"/>
    </source>
</evidence>
<organism evidence="4 5">
    <name type="scientific">Streptomyces coeruleofuscus</name>
    <dbReference type="NCBI Taxonomy" id="66879"/>
    <lineage>
        <taxon>Bacteria</taxon>
        <taxon>Bacillati</taxon>
        <taxon>Actinomycetota</taxon>
        <taxon>Actinomycetes</taxon>
        <taxon>Kitasatosporales</taxon>
        <taxon>Streptomycetaceae</taxon>
        <taxon>Streptomyces</taxon>
    </lineage>
</organism>
<evidence type="ECO:0000313" key="4">
    <source>
        <dbReference type="EMBL" id="GAA2380720.1"/>
    </source>
</evidence>
<dbReference type="Gene3D" id="1.10.540.10">
    <property type="entry name" value="Acyl-CoA dehydrogenase/oxidase, N-terminal domain"/>
    <property type="match status" value="1"/>
</dbReference>
<reference evidence="4 5" key="1">
    <citation type="journal article" date="2019" name="Int. J. Syst. Evol. Microbiol.">
        <title>The Global Catalogue of Microorganisms (GCM) 10K type strain sequencing project: providing services to taxonomists for standard genome sequencing and annotation.</title>
        <authorList>
            <consortium name="The Broad Institute Genomics Platform"/>
            <consortium name="The Broad Institute Genome Sequencing Center for Infectious Disease"/>
            <person name="Wu L."/>
            <person name="Ma J."/>
        </authorList>
    </citation>
    <scope>NUCLEOTIDE SEQUENCE [LARGE SCALE GENOMIC DNA]</scope>
    <source>
        <strain evidence="4 5">JCM 4358</strain>
    </source>
</reference>